<keyword evidence="8" id="KW-0902">Two-component regulatory system</keyword>
<dbReference type="RefSeq" id="WP_264326789.1">
    <property type="nucleotide sequence ID" value="NZ_JADEXQ010000082.1"/>
</dbReference>
<sequence>MSQLNRPAVLPVAPIHGQVEIDQREIDASILNLSGRQRMLSQRVALFLMRLSLCQGSCQCQIIRQELQQLLQLLAATHQSLMYGDIDLRLPSHHSQAIHQIYFAPPVNLDRRLTQYVQQVEYFLAQSDTQLAIDDPALQQLISIDSVDLLQALETLVSQYSQESEARQTARMMDLVGLCQQHEKARQTVQNQADQLNQALSELNQAQAKLVQNEKMAGLRQLVAGVAHEINNPVTFIHGNLTHAKAYSEDLTLLLQAYQTHYPHPVPAISEYLNEIDADFLIEDFPKTMASMHSGTERLRRIVLSLRNFARLDEAECKVVDIHEGLESTLLLLQHKFHQFECQYGQCIEIQREYADLPLVPCHASQLNQVFMALLTNAIDALDHRQSDGTLSQPPWIRLITQSCVEQNQLLIQVVDSGIGIAVEHQSQVFNPFFTTKPVGQGTGLGLAIAYQMMAQQSGSITCESELGCGSTFTIRLPLQPDTSIGV</sequence>
<name>A0A928VP97_9CYAN</name>
<keyword evidence="6" id="KW-0808">Transferase</keyword>
<dbReference type="Gene3D" id="3.30.565.10">
    <property type="entry name" value="Histidine kinase-like ATPase, C-terminal domain"/>
    <property type="match status" value="1"/>
</dbReference>
<keyword evidence="10" id="KW-0175">Coiled coil</keyword>
<dbReference type="Pfam" id="PF13675">
    <property type="entry name" value="PilJ"/>
    <property type="match status" value="1"/>
</dbReference>
<dbReference type="InterPro" id="IPR003594">
    <property type="entry name" value="HATPase_dom"/>
</dbReference>
<keyword evidence="5" id="KW-0812">Transmembrane</keyword>
<dbReference type="SUPFAM" id="SSF55874">
    <property type="entry name" value="ATPase domain of HSP90 chaperone/DNA topoisomerase II/histidine kinase"/>
    <property type="match status" value="1"/>
</dbReference>
<feature type="domain" description="Histidine kinase" evidence="11">
    <location>
        <begin position="225"/>
        <end position="481"/>
    </location>
</feature>
<protein>
    <recommendedName>
        <fullName evidence="3">histidine kinase</fullName>
        <ecNumber evidence="3">2.7.13.3</ecNumber>
    </recommendedName>
</protein>
<comment type="subcellular location">
    <subcellularLocation>
        <location evidence="2">Membrane</location>
        <topology evidence="2">Multi-pass membrane protein</topology>
    </subcellularLocation>
</comment>
<dbReference type="InterPro" id="IPR029095">
    <property type="entry name" value="NarX-like_N"/>
</dbReference>
<evidence type="ECO:0000313" key="12">
    <source>
        <dbReference type="EMBL" id="MBE9031965.1"/>
    </source>
</evidence>
<evidence type="ECO:0000256" key="2">
    <source>
        <dbReference type="ARBA" id="ARBA00004141"/>
    </source>
</evidence>
<keyword evidence="9" id="KW-0472">Membrane</keyword>
<dbReference type="CDD" id="cd00082">
    <property type="entry name" value="HisKA"/>
    <property type="match status" value="1"/>
</dbReference>
<keyword evidence="4" id="KW-0597">Phosphoprotein</keyword>
<evidence type="ECO:0000313" key="13">
    <source>
        <dbReference type="Proteomes" id="UP000625316"/>
    </source>
</evidence>
<evidence type="ECO:0000256" key="1">
    <source>
        <dbReference type="ARBA" id="ARBA00000085"/>
    </source>
</evidence>
<dbReference type="Pfam" id="PF02518">
    <property type="entry name" value="HATPase_c"/>
    <property type="match status" value="1"/>
</dbReference>
<evidence type="ECO:0000259" key="11">
    <source>
        <dbReference type="PROSITE" id="PS50109"/>
    </source>
</evidence>
<evidence type="ECO:0000256" key="4">
    <source>
        <dbReference type="ARBA" id="ARBA00022553"/>
    </source>
</evidence>
<evidence type="ECO:0000256" key="5">
    <source>
        <dbReference type="ARBA" id="ARBA00022692"/>
    </source>
</evidence>
<dbReference type="SMART" id="SM00387">
    <property type="entry name" value="HATPase_c"/>
    <property type="match status" value="1"/>
</dbReference>
<keyword evidence="6" id="KW-0418">Kinase</keyword>
<dbReference type="InterPro" id="IPR005467">
    <property type="entry name" value="His_kinase_dom"/>
</dbReference>
<dbReference type="Gene3D" id="1.10.287.130">
    <property type="match status" value="1"/>
</dbReference>
<feature type="coiled-coil region" evidence="10">
    <location>
        <begin position="179"/>
        <end position="216"/>
    </location>
</feature>
<comment type="catalytic activity">
    <reaction evidence="1">
        <text>ATP + protein L-histidine = ADP + protein N-phospho-L-histidine.</text>
        <dbReference type="EC" id="2.7.13.3"/>
    </reaction>
</comment>
<dbReference type="Proteomes" id="UP000625316">
    <property type="component" value="Unassembled WGS sequence"/>
</dbReference>
<dbReference type="EMBL" id="JADEXQ010000082">
    <property type="protein sequence ID" value="MBE9031965.1"/>
    <property type="molecule type" value="Genomic_DNA"/>
</dbReference>
<evidence type="ECO:0000256" key="9">
    <source>
        <dbReference type="ARBA" id="ARBA00023136"/>
    </source>
</evidence>
<dbReference type="SUPFAM" id="SSF47384">
    <property type="entry name" value="Homodimeric domain of signal transducing histidine kinase"/>
    <property type="match status" value="1"/>
</dbReference>
<dbReference type="PANTHER" id="PTHR43065:SF50">
    <property type="entry name" value="HISTIDINE KINASE"/>
    <property type="match status" value="1"/>
</dbReference>
<dbReference type="PANTHER" id="PTHR43065">
    <property type="entry name" value="SENSOR HISTIDINE KINASE"/>
    <property type="match status" value="1"/>
</dbReference>
<keyword evidence="13" id="KW-1185">Reference proteome</keyword>
<dbReference type="GO" id="GO:0016020">
    <property type="term" value="C:membrane"/>
    <property type="evidence" value="ECO:0007669"/>
    <property type="project" value="UniProtKB-SubCell"/>
</dbReference>
<organism evidence="12 13">
    <name type="scientific">Romeriopsis navalis LEGE 11480</name>
    <dbReference type="NCBI Taxonomy" id="2777977"/>
    <lineage>
        <taxon>Bacteria</taxon>
        <taxon>Bacillati</taxon>
        <taxon>Cyanobacteriota</taxon>
        <taxon>Cyanophyceae</taxon>
        <taxon>Leptolyngbyales</taxon>
        <taxon>Leptolyngbyaceae</taxon>
        <taxon>Romeriopsis</taxon>
        <taxon>Romeriopsis navalis</taxon>
    </lineage>
</organism>
<gene>
    <name evidence="12" type="ORF">IQ266_19700</name>
</gene>
<comment type="caution">
    <text evidence="12">The sequence shown here is derived from an EMBL/GenBank/DDBJ whole genome shotgun (WGS) entry which is preliminary data.</text>
</comment>
<evidence type="ECO:0000256" key="3">
    <source>
        <dbReference type="ARBA" id="ARBA00012438"/>
    </source>
</evidence>
<dbReference type="EC" id="2.7.13.3" evidence="3"/>
<evidence type="ECO:0000256" key="6">
    <source>
        <dbReference type="ARBA" id="ARBA00022777"/>
    </source>
</evidence>
<dbReference type="SMART" id="SM00388">
    <property type="entry name" value="HisKA"/>
    <property type="match status" value="1"/>
</dbReference>
<dbReference type="InterPro" id="IPR004358">
    <property type="entry name" value="Sig_transdc_His_kin-like_C"/>
</dbReference>
<dbReference type="InterPro" id="IPR003661">
    <property type="entry name" value="HisK_dim/P_dom"/>
</dbReference>
<dbReference type="GO" id="GO:0000155">
    <property type="term" value="F:phosphorelay sensor kinase activity"/>
    <property type="evidence" value="ECO:0007669"/>
    <property type="project" value="InterPro"/>
</dbReference>
<proteinExistence type="predicted"/>
<evidence type="ECO:0000256" key="8">
    <source>
        <dbReference type="ARBA" id="ARBA00023012"/>
    </source>
</evidence>
<dbReference type="PRINTS" id="PR00344">
    <property type="entry name" value="BCTRLSENSOR"/>
</dbReference>
<accession>A0A928VP97</accession>
<dbReference type="InterPro" id="IPR036097">
    <property type="entry name" value="HisK_dim/P_sf"/>
</dbReference>
<evidence type="ECO:0000256" key="10">
    <source>
        <dbReference type="SAM" id="Coils"/>
    </source>
</evidence>
<dbReference type="PROSITE" id="PS50109">
    <property type="entry name" value="HIS_KIN"/>
    <property type="match status" value="1"/>
</dbReference>
<keyword evidence="7" id="KW-1133">Transmembrane helix</keyword>
<evidence type="ECO:0000256" key="7">
    <source>
        <dbReference type="ARBA" id="ARBA00022989"/>
    </source>
</evidence>
<dbReference type="AlphaFoldDB" id="A0A928VP97"/>
<reference evidence="12" key="1">
    <citation type="submission" date="2020-10" db="EMBL/GenBank/DDBJ databases">
        <authorList>
            <person name="Castelo-Branco R."/>
            <person name="Eusebio N."/>
            <person name="Adriana R."/>
            <person name="Vieira A."/>
            <person name="Brugerolle De Fraissinette N."/>
            <person name="Rezende De Castro R."/>
            <person name="Schneider M.P."/>
            <person name="Vasconcelos V."/>
            <person name="Leao P.N."/>
        </authorList>
    </citation>
    <scope>NUCLEOTIDE SEQUENCE</scope>
    <source>
        <strain evidence="12">LEGE 11480</strain>
    </source>
</reference>
<dbReference type="InterPro" id="IPR036890">
    <property type="entry name" value="HATPase_C_sf"/>
</dbReference>